<feature type="domain" description="LytR/CpsA/Psr regulator C-terminal" evidence="1">
    <location>
        <begin position="57"/>
        <end position="149"/>
    </location>
</feature>
<dbReference type="Gene3D" id="3.30.70.2390">
    <property type="match status" value="1"/>
</dbReference>
<gene>
    <name evidence="2" type="ORF">METZ01_LOCUS34497</name>
</gene>
<sequence length="163" mass="17999">MTLNGAISIVGVLLLGFIISFSRNASHSGVPVEVTFPEVVNQPRLAVEVFEKNPIQDIKVEVLNGCGVQGLAGKTTEFLRLKQVDVVRSDDADHHNYPKTVIIQRNENIESLKRVSDSFGVLMDDKSRIKIVPDETLGVDVTVILGKDYESFPEFNSFLSTKP</sequence>
<accession>A0A381QVS0</accession>
<proteinExistence type="predicted"/>
<dbReference type="EMBL" id="UINC01001476">
    <property type="protein sequence ID" value="SUZ81643.1"/>
    <property type="molecule type" value="Genomic_DNA"/>
</dbReference>
<dbReference type="AlphaFoldDB" id="A0A381QVS0"/>
<organism evidence="2">
    <name type="scientific">marine metagenome</name>
    <dbReference type="NCBI Taxonomy" id="408172"/>
    <lineage>
        <taxon>unclassified sequences</taxon>
        <taxon>metagenomes</taxon>
        <taxon>ecological metagenomes</taxon>
    </lineage>
</organism>
<reference evidence="2" key="1">
    <citation type="submission" date="2018-05" db="EMBL/GenBank/DDBJ databases">
        <authorList>
            <person name="Lanie J.A."/>
            <person name="Ng W.-L."/>
            <person name="Kazmierczak K.M."/>
            <person name="Andrzejewski T.M."/>
            <person name="Davidsen T.M."/>
            <person name="Wayne K.J."/>
            <person name="Tettelin H."/>
            <person name="Glass J.I."/>
            <person name="Rusch D."/>
            <person name="Podicherti R."/>
            <person name="Tsui H.-C.T."/>
            <person name="Winkler M.E."/>
        </authorList>
    </citation>
    <scope>NUCLEOTIDE SEQUENCE</scope>
</reference>
<evidence type="ECO:0000313" key="2">
    <source>
        <dbReference type="EMBL" id="SUZ81643.1"/>
    </source>
</evidence>
<dbReference type="InterPro" id="IPR027381">
    <property type="entry name" value="LytR/CpsA/Psr_C"/>
</dbReference>
<dbReference type="Pfam" id="PF13399">
    <property type="entry name" value="LytR_C"/>
    <property type="match status" value="1"/>
</dbReference>
<name>A0A381QVS0_9ZZZZ</name>
<evidence type="ECO:0000259" key="1">
    <source>
        <dbReference type="Pfam" id="PF13399"/>
    </source>
</evidence>
<protein>
    <recommendedName>
        <fullName evidence="1">LytR/CpsA/Psr regulator C-terminal domain-containing protein</fullName>
    </recommendedName>
</protein>